<comment type="caution">
    <text evidence="3">The sequence shown here is derived from an EMBL/GenBank/DDBJ whole genome shotgun (WGS) entry which is preliminary data.</text>
</comment>
<organism evidence="3 4">
    <name type="scientific">Calditerricola satsumensis</name>
    <dbReference type="NCBI Taxonomy" id="373054"/>
    <lineage>
        <taxon>Bacteria</taxon>
        <taxon>Bacillati</taxon>
        <taxon>Bacillota</taxon>
        <taxon>Bacilli</taxon>
        <taxon>Bacillales</taxon>
        <taxon>Bacillaceae</taxon>
        <taxon>Calditerricola</taxon>
    </lineage>
</organism>
<dbReference type="Proteomes" id="UP000637720">
    <property type="component" value="Unassembled WGS sequence"/>
</dbReference>
<feature type="active site" description="Proton acceptor" evidence="2">
    <location>
        <position position="115"/>
    </location>
</feature>
<evidence type="ECO:0000256" key="1">
    <source>
        <dbReference type="ARBA" id="ARBA00022801"/>
    </source>
</evidence>
<dbReference type="EC" id="3.1.-.-" evidence="2"/>
<reference evidence="3" key="2">
    <citation type="submission" date="2020-09" db="EMBL/GenBank/DDBJ databases">
        <authorList>
            <person name="Sun Q."/>
            <person name="Ohkuma M."/>
        </authorList>
    </citation>
    <scope>NUCLEOTIDE SEQUENCE</scope>
    <source>
        <strain evidence="3">JCM 14719</strain>
    </source>
</reference>
<dbReference type="RefSeq" id="WP_054670087.1">
    <property type="nucleotide sequence ID" value="NZ_BMOF01000016.1"/>
</dbReference>
<keyword evidence="4" id="KW-1185">Reference proteome</keyword>
<dbReference type="EMBL" id="BMOF01000016">
    <property type="protein sequence ID" value="GGJ98599.1"/>
    <property type="molecule type" value="Genomic_DNA"/>
</dbReference>
<dbReference type="InterPro" id="IPR009097">
    <property type="entry name" value="Cyclic_Pdiesterase"/>
</dbReference>
<dbReference type="PANTHER" id="PTHR40037">
    <property type="entry name" value="PHOSPHOESTERASE YJCG-RELATED"/>
    <property type="match status" value="1"/>
</dbReference>
<evidence type="ECO:0000313" key="3">
    <source>
        <dbReference type="EMBL" id="GGJ98599.1"/>
    </source>
</evidence>
<dbReference type="InterPro" id="IPR050580">
    <property type="entry name" value="2H_phosphoesterase_YjcG-like"/>
</dbReference>
<keyword evidence="1 2" id="KW-0378">Hydrolase</keyword>
<evidence type="ECO:0000256" key="2">
    <source>
        <dbReference type="HAMAP-Rule" id="MF_01444"/>
    </source>
</evidence>
<feature type="short sequence motif" description="HXTX 2" evidence="2">
    <location>
        <begin position="115"/>
        <end position="118"/>
    </location>
</feature>
<dbReference type="SUPFAM" id="SSF55144">
    <property type="entry name" value="LigT-like"/>
    <property type="match status" value="1"/>
</dbReference>
<dbReference type="Gene3D" id="3.90.1140.10">
    <property type="entry name" value="Cyclic phosphodiesterase"/>
    <property type="match status" value="1"/>
</dbReference>
<reference evidence="3" key="1">
    <citation type="journal article" date="2014" name="Int. J. Syst. Evol. Microbiol.">
        <title>Complete genome sequence of Corynebacterium casei LMG S-19264T (=DSM 44701T), isolated from a smear-ripened cheese.</title>
        <authorList>
            <consortium name="US DOE Joint Genome Institute (JGI-PGF)"/>
            <person name="Walter F."/>
            <person name="Albersmeier A."/>
            <person name="Kalinowski J."/>
            <person name="Ruckert C."/>
        </authorList>
    </citation>
    <scope>NUCLEOTIDE SEQUENCE</scope>
    <source>
        <strain evidence="3">JCM 14719</strain>
    </source>
</reference>
<dbReference type="Pfam" id="PF13563">
    <property type="entry name" value="2_5_RNA_ligase2"/>
    <property type="match status" value="1"/>
</dbReference>
<protein>
    <recommendedName>
        <fullName evidence="2">Putative phosphoesterase GCM10007043_10720</fullName>
        <ecNumber evidence="2">3.1.-.-</ecNumber>
    </recommendedName>
</protein>
<sequence>MLYCVCLFPRRDVQERANSYRKRYDPQYARIPPHIKVTEPFTLADDELPAAVANLTEVAKGSEPFTLHFHKFGTFHPTNNVIFFAIQDEPALQKLHRRLYERVVREEPRNPFIPHLTIGQDLTDEELLDVYGRLRMTELNLVSPIDRFHLLYRLDDGTWTVYQTFLFGKEC</sequence>
<gene>
    <name evidence="3" type="ORF">GCM10007043_10720</name>
</gene>
<dbReference type="HAMAP" id="MF_01444">
    <property type="entry name" value="2H_phosphoesterase_YjcG"/>
    <property type="match status" value="1"/>
</dbReference>
<name>A0A8J3BEQ1_9BACI</name>
<accession>A0A8J3BEQ1</accession>
<comment type="caution">
    <text evidence="2">Lacks conserved residue(s) required for the propagation of feature annotation.</text>
</comment>
<proteinExistence type="inferred from homology"/>
<comment type="similarity">
    <text evidence="2">Belongs to the 2H phosphoesterase superfamily. YjcG family.</text>
</comment>
<dbReference type="NCBIfam" id="NF010223">
    <property type="entry name" value="PRK13679.1"/>
    <property type="match status" value="1"/>
</dbReference>
<dbReference type="AlphaFoldDB" id="A0A8J3BEQ1"/>
<dbReference type="InterPro" id="IPR022932">
    <property type="entry name" value="YjcG"/>
</dbReference>
<evidence type="ECO:0000313" key="4">
    <source>
        <dbReference type="Proteomes" id="UP000637720"/>
    </source>
</evidence>
<dbReference type="GO" id="GO:0016788">
    <property type="term" value="F:hydrolase activity, acting on ester bonds"/>
    <property type="evidence" value="ECO:0007669"/>
    <property type="project" value="UniProtKB-UniRule"/>
</dbReference>
<dbReference type="PANTHER" id="PTHR40037:SF1">
    <property type="entry name" value="PHOSPHOESTERASE SAOUHSC_00951-RELATED"/>
    <property type="match status" value="1"/>
</dbReference>
<feature type="active site" description="Proton donor" evidence="2">
    <location>
        <position position="34"/>
    </location>
</feature>